<dbReference type="PANTHER" id="PTHR20855:SF3">
    <property type="entry name" value="LD03007P"/>
    <property type="match status" value="1"/>
</dbReference>
<keyword evidence="5 8" id="KW-1133">Transmembrane helix</keyword>
<comment type="subcellular location">
    <subcellularLocation>
        <location evidence="1">Cell membrane</location>
        <topology evidence="1">Multi-pass membrane protein</topology>
    </subcellularLocation>
</comment>
<dbReference type="GO" id="GO:0046872">
    <property type="term" value="F:metal ion binding"/>
    <property type="evidence" value="ECO:0007669"/>
    <property type="project" value="UniProtKB-KW"/>
</dbReference>
<evidence type="ECO:0000256" key="8">
    <source>
        <dbReference type="SAM" id="Phobius"/>
    </source>
</evidence>
<feature type="transmembrane region" description="Helical" evidence="8">
    <location>
        <begin position="140"/>
        <end position="160"/>
    </location>
</feature>
<comment type="similarity">
    <text evidence="2">Belongs to the UPF0073 (Hly-III) family.</text>
</comment>
<dbReference type="InterPro" id="IPR004254">
    <property type="entry name" value="AdipoR/HlyIII-related"/>
</dbReference>
<organism evidence="9 10">
    <name type="scientific">Candidatus Termititenax dinenymphae</name>
    <dbReference type="NCBI Taxonomy" id="2218523"/>
    <lineage>
        <taxon>Bacteria</taxon>
        <taxon>Bacillati</taxon>
        <taxon>Candidatus Margulisiibacteriota</taxon>
        <taxon>Candidatus Termititenacia</taxon>
        <taxon>Candidatus Termititenacales</taxon>
        <taxon>Candidatus Termititenacaceae</taxon>
        <taxon>Candidatus Termititenax</taxon>
    </lineage>
</organism>
<comment type="caution">
    <text evidence="9">The sequence shown here is derived from an EMBL/GenBank/DDBJ whole genome shotgun (WGS) entry which is preliminary data.</text>
</comment>
<evidence type="ECO:0000256" key="6">
    <source>
        <dbReference type="ARBA" id="ARBA00023136"/>
    </source>
</evidence>
<feature type="transmembrane region" description="Helical" evidence="8">
    <location>
        <begin position="114"/>
        <end position="133"/>
    </location>
</feature>
<gene>
    <name evidence="9" type="ORF">RDn1_355</name>
</gene>
<evidence type="ECO:0000256" key="5">
    <source>
        <dbReference type="ARBA" id="ARBA00022989"/>
    </source>
</evidence>
<dbReference type="AlphaFoldDB" id="A0A388TL22"/>
<evidence type="ECO:0000256" key="1">
    <source>
        <dbReference type="ARBA" id="ARBA00004651"/>
    </source>
</evidence>
<dbReference type="GO" id="GO:0140911">
    <property type="term" value="F:pore-forming activity"/>
    <property type="evidence" value="ECO:0007669"/>
    <property type="project" value="InterPro"/>
</dbReference>
<evidence type="ECO:0000256" key="7">
    <source>
        <dbReference type="PIRSR" id="PIRSR604254-1"/>
    </source>
</evidence>
<feature type="transmembrane region" description="Helical" evidence="8">
    <location>
        <begin position="46"/>
        <end position="66"/>
    </location>
</feature>
<feature type="transmembrane region" description="Helical" evidence="8">
    <location>
        <begin position="166"/>
        <end position="188"/>
    </location>
</feature>
<keyword evidence="7" id="KW-0479">Metal-binding</keyword>
<dbReference type="NCBIfam" id="TIGR01065">
    <property type="entry name" value="hlyIII"/>
    <property type="match status" value="1"/>
</dbReference>
<evidence type="ECO:0000256" key="4">
    <source>
        <dbReference type="ARBA" id="ARBA00022692"/>
    </source>
</evidence>
<dbReference type="GO" id="GO:0005886">
    <property type="term" value="C:plasma membrane"/>
    <property type="evidence" value="ECO:0007669"/>
    <property type="project" value="UniProtKB-SubCell"/>
</dbReference>
<dbReference type="EMBL" id="BGZP01000031">
    <property type="protein sequence ID" value="GBR77696.1"/>
    <property type="molecule type" value="Genomic_DNA"/>
</dbReference>
<evidence type="ECO:0000313" key="9">
    <source>
        <dbReference type="EMBL" id="GBR77696.1"/>
    </source>
</evidence>
<feature type="transmembrane region" description="Helical" evidence="8">
    <location>
        <begin position="87"/>
        <end position="108"/>
    </location>
</feature>
<evidence type="ECO:0000256" key="2">
    <source>
        <dbReference type="ARBA" id="ARBA00008488"/>
    </source>
</evidence>
<keyword evidence="6 8" id="KW-0472">Membrane</keyword>
<sequence>MPEGCYYVAMTLKEPLNGWLHLIGAVLALPAAALLIVLSVLSGDAVVWKVVAFSIFGFSLFMLYFWSTMYHWLPQKAGGKNQVFRKFDHLSIYLLIAGTYTPFCLITMHGLWGWTIFGIIWGMAIVGITLQAIFIDLPRWLTTSVYIIMGWLIVIGIKPLLANLPFGALVFTVAGGIIYSIGGVIYTIKKPNLFKGF</sequence>
<keyword evidence="3" id="KW-1003">Cell membrane</keyword>
<feature type="binding site" evidence="7">
    <location>
        <position position="71"/>
    </location>
    <ligand>
        <name>Zn(2+)</name>
        <dbReference type="ChEBI" id="CHEBI:29105"/>
    </ligand>
</feature>
<feature type="non-terminal residue" evidence="9">
    <location>
        <position position="197"/>
    </location>
</feature>
<name>A0A388TL22_9BACT</name>
<keyword evidence="4 8" id="KW-0812">Transmembrane</keyword>
<dbReference type="Pfam" id="PF03006">
    <property type="entry name" value="HlyIII"/>
    <property type="match status" value="1"/>
</dbReference>
<accession>A0A388TL22</accession>
<reference evidence="9 10" key="1">
    <citation type="journal article" date="2019" name="ISME J.">
        <title>Genome analyses of uncultured TG2/ZB3 bacteria in 'Margulisbacteria' specifically attached to ectosymbiotic spirochetes of protists in the termite gut.</title>
        <authorList>
            <person name="Utami Y.D."/>
            <person name="Kuwahara H."/>
            <person name="Igai K."/>
            <person name="Murakami T."/>
            <person name="Sugaya K."/>
            <person name="Morikawa T."/>
            <person name="Nagura Y."/>
            <person name="Yuki M."/>
            <person name="Deevong P."/>
            <person name="Inoue T."/>
            <person name="Kihara K."/>
            <person name="Lo N."/>
            <person name="Yamada A."/>
            <person name="Ohkuma M."/>
            <person name="Hongoh Y."/>
        </authorList>
    </citation>
    <scope>NUCLEOTIDE SEQUENCE [LARGE SCALE GENOMIC DNA]</scope>
    <source>
        <strain evidence="9">RsDinE6-01</strain>
    </source>
</reference>
<evidence type="ECO:0000256" key="3">
    <source>
        <dbReference type="ARBA" id="ARBA00022475"/>
    </source>
</evidence>
<dbReference type="PANTHER" id="PTHR20855">
    <property type="entry name" value="ADIPOR/PROGESTIN RECEPTOR-RELATED"/>
    <property type="match status" value="1"/>
</dbReference>
<protein>
    <submittedName>
        <fullName evidence="9">Hemolysin III family protein</fullName>
    </submittedName>
</protein>
<keyword evidence="10" id="KW-1185">Reference proteome</keyword>
<feature type="transmembrane region" description="Helical" evidence="8">
    <location>
        <begin position="19"/>
        <end position="40"/>
    </location>
</feature>
<evidence type="ECO:0000313" key="10">
    <source>
        <dbReference type="Proteomes" id="UP000282196"/>
    </source>
</evidence>
<dbReference type="InterPro" id="IPR005744">
    <property type="entry name" value="Hy-lIII"/>
</dbReference>
<proteinExistence type="inferred from homology"/>
<keyword evidence="7" id="KW-0862">Zinc</keyword>
<dbReference type="Proteomes" id="UP000282196">
    <property type="component" value="Unassembled WGS sequence"/>
</dbReference>